<dbReference type="AlphaFoldDB" id="Q738I2"/>
<sequence>MPICIGLFFYPLFLQRPFHLLEVVFIFSKKGE</sequence>
<protein>
    <submittedName>
        <fullName evidence="1">Uncharacterized protein</fullName>
    </submittedName>
</protein>
<dbReference type="KEGG" id="bca:BCE_2412"/>
<dbReference type="EMBL" id="AE017194">
    <property type="protein sequence ID" value="AAS41330.1"/>
    <property type="molecule type" value="Genomic_DNA"/>
</dbReference>
<accession>Q738I2</accession>
<gene>
    <name evidence="1" type="ordered locus">BCE_2412</name>
</gene>
<reference evidence="1 2" key="1">
    <citation type="journal article" date="2004" name="Nucleic Acids Res.">
        <title>The genome sequence of Bacillus cereus ATCC 10987 reveals metabolic adaptations and a large plasmid related to Bacillus anthracis pXO1.</title>
        <authorList>
            <person name="Rasko D.A."/>
            <person name="Ravel J."/>
            <person name="Okstad O.A."/>
            <person name="Helgason E."/>
            <person name="Cer R.Z."/>
            <person name="Jiang L."/>
            <person name="Shores K.A."/>
            <person name="Fouts D.E."/>
            <person name="Tourasse N.J."/>
            <person name="Angiuoli S.V."/>
            <person name="Kolonay J."/>
            <person name="Nelson W.C."/>
            <person name="Kolsto A.-B."/>
            <person name="Fraser C.M."/>
            <person name="Read T.D."/>
        </authorList>
    </citation>
    <scope>NUCLEOTIDE SEQUENCE [LARGE SCALE GENOMIC DNA]</scope>
    <source>
        <strain evidence="2">ATCC 10987 / NRS 248</strain>
    </source>
</reference>
<dbReference type="Proteomes" id="UP000002527">
    <property type="component" value="Chromosome"/>
</dbReference>
<organism evidence="1 2">
    <name type="scientific">Bacillus cereus (strain ATCC 10987 / NRS 248)</name>
    <dbReference type="NCBI Taxonomy" id="222523"/>
    <lineage>
        <taxon>Bacteria</taxon>
        <taxon>Bacillati</taxon>
        <taxon>Bacillota</taxon>
        <taxon>Bacilli</taxon>
        <taxon>Bacillales</taxon>
        <taxon>Bacillaceae</taxon>
        <taxon>Bacillus</taxon>
        <taxon>Bacillus cereus group</taxon>
    </lineage>
</organism>
<evidence type="ECO:0000313" key="1">
    <source>
        <dbReference type="EMBL" id="AAS41330.1"/>
    </source>
</evidence>
<name>Q738I2_BACC1</name>
<evidence type="ECO:0000313" key="2">
    <source>
        <dbReference type="Proteomes" id="UP000002527"/>
    </source>
</evidence>
<proteinExistence type="predicted"/>
<dbReference type="HOGENOM" id="CLU_3387847_0_0_9"/>